<organism evidence="2 3">
    <name type="scientific">Pseudomonas parafulva</name>
    <dbReference type="NCBI Taxonomy" id="157782"/>
    <lineage>
        <taxon>Bacteria</taxon>
        <taxon>Pseudomonadati</taxon>
        <taxon>Pseudomonadota</taxon>
        <taxon>Gammaproteobacteria</taxon>
        <taxon>Pseudomonadales</taxon>
        <taxon>Pseudomonadaceae</taxon>
        <taxon>Pseudomonas</taxon>
    </lineage>
</organism>
<accession>A0AAJ0PDD1</accession>
<dbReference type="Proteomes" id="UP000071644">
    <property type="component" value="Unassembled WGS sequence"/>
</dbReference>
<feature type="transmembrane region" description="Helical" evidence="1">
    <location>
        <begin position="57"/>
        <end position="81"/>
    </location>
</feature>
<dbReference type="EMBL" id="LDSN01000070">
    <property type="protein sequence ID" value="KTT14988.1"/>
    <property type="molecule type" value="Genomic_DNA"/>
</dbReference>
<protein>
    <recommendedName>
        <fullName evidence="4">Transmembrane protein</fullName>
    </recommendedName>
</protein>
<dbReference type="RefSeq" id="WP_058639815.1">
    <property type="nucleotide sequence ID" value="NZ_LDSN01000070.1"/>
</dbReference>
<name>A0AAJ0PDD1_9PSED</name>
<proteinExistence type="predicted"/>
<keyword evidence="1" id="KW-0472">Membrane</keyword>
<dbReference type="AlphaFoldDB" id="A0AAJ0PDD1"/>
<evidence type="ECO:0000256" key="1">
    <source>
        <dbReference type="SAM" id="Phobius"/>
    </source>
</evidence>
<evidence type="ECO:0000313" key="2">
    <source>
        <dbReference type="EMBL" id="KTT14988.1"/>
    </source>
</evidence>
<evidence type="ECO:0008006" key="4">
    <source>
        <dbReference type="Google" id="ProtNLM"/>
    </source>
</evidence>
<sequence>MFDAEFEKELSRTEIHELPALDIAMWPKDLNFNIDTSDPGKFNDRFIEIPAKCSSSAVLLLISIHHVVLMFILALAVFTGASPVEFAPLYLFALLILAPLTYYSIKSNKLSAGRIRYNRQAQLIHIDNGQGRIAHIPWRHIRPAVDNRYGQMGALQLYAPHPHAAIESNKLRTSGNPHPSYLMEPYTCSSGIEGLYDLQRLEVLRRYMEHGIKAVQPQPGTITPQQKATYSRHRLSPLLRVWHWLCFIPLLDRYMRHGAENAEWSDEVQNLCGPAPDLRGLDTRPVKSRTDIYYRPAYDHPVSFGYRLVNRHGHPLPQPAQSLSKRK</sequence>
<evidence type="ECO:0000313" key="3">
    <source>
        <dbReference type="Proteomes" id="UP000071644"/>
    </source>
</evidence>
<gene>
    <name evidence="2" type="ORF">NS96R_19910</name>
</gene>
<keyword evidence="1" id="KW-1133">Transmembrane helix</keyword>
<reference evidence="2 3" key="1">
    <citation type="journal article" date="2016" name="Front. Microbiol.">
        <title>Genomic Resource of Rice Seed Associated Bacteria.</title>
        <authorList>
            <person name="Midha S."/>
            <person name="Bansal K."/>
            <person name="Sharma S."/>
            <person name="Kumar N."/>
            <person name="Patil P.P."/>
            <person name="Chaudhry V."/>
            <person name="Patil P.B."/>
        </authorList>
    </citation>
    <scope>NUCLEOTIDE SEQUENCE [LARGE SCALE GENOMIC DNA]</scope>
    <source>
        <strain evidence="2 3">NS96</strain>
    </source>
</reference>
<feature type="transmembrane region" description="Helical" evidence="1">
    <location>
        <begin position="87"/>
        <end position="105"/>
    </location>
</feature>
<comment type="caution">
    <text evidence="2">The sequence shown here is derived from an EMBL/GenBank/DDBJ whole genome shotgun (WGS) entry which is preliminary data.</text>
</comment>
<keyword evidence="1" id="KW-0812">Transmembrane</keyword>